<dbReference type="OrthoDB" id="10353994at2759"/>
<reference evidence="2" key="1">
    <citation type="submission" date="2022-11" db="UniProtKB">
        <authorList>
            <consortium name="EnsemblMetazoa"/>
        </authorList>
    </citation>
    <scope>IDENTIFICATION</scope>
</reference>
<proteinExistence type="predicted"/>
<dbReference type="GeneID" id="119732987"/>
<dbReference type="Proteomes" id="UP000887568">
    <property type="component" value="Unplaced"/>
</dbReference>
<evidence type="ECO:0000313" key="3">
    <source>
        <dbReference type="Proteomes" id="UP000887568"/>
    </source>
</evidence>
<feature type="chain" id="PRO_5037493335" description="Protein sleepless" evidence="1">
    <location>
        <begin position="21"/>
        <end position="147"/>
    </location>
</feature>
<keyword evidence="1" id="KW-0732">Signal</keyword>
<sequence length="147" mass="16006">MGKYFALLLLLLAVTSGGGALKCFTCHNVLSPFPDCENSRNWGIDHDGCSSENGLVALCAQVNGILSADYHHVHSGMKDVELDCMFFDQGNVPENKCYHGEDALTLIKDNTPWSMFPASIDVKSVTFHFEGSVCLCDTDLCNGDLPK</sequence>
<accession>A0A914AFI2</accession>
<dbReference type="RefSeq" id="XP_038062497.1">
    <property type="nucleotide sequence ID" value="XM_038206569.1"/>
</dbReference>
<evidence type="ECO:0000256" key="1">
    <source>
        <dbReference type="SAM" id="SignalP"/>
    </source>
</evidence>
<name>A0A914AFI2_PATMI</name>
<dbReference type="EnsemblMetazoa" id="XM_038206569.1">
    <property type="protein sequence ID" value="XP_038062497.1"/>
    <property type="gene ID" value="LOC119732987"/>
</dbReference>
<evidence type="ECO:0008006" key="4">
    <source>
        <dbReference type="Google" id="ProtNLM"/>
    </source>
</evidence>
<dbReference type="OMA" id="EALPWIM"/>
<dbReference type="AlphaFoldDB" id="A0A914AFI2"/>
<evidence type="ECO:0000313" key="2">
    <source>
        <dbReference type="EnsemblMetazoa" id="XP_038062497.1"/>
    </source>
</evidence>
<organism evidence="2 3">
    <name type="scientific">Patiria miniata</name>
    <name type="common">Bat star</name>
    <name type="synonym">Asterina miniata</name>
    <dbReference type="NCBI Taxonomy" id="46514"/>
    <lineage>
        <taxon>Eukaryota</taxon>
        <taxon>Metazoa</taxon>
        <taxon>Echinodermata</taxon>
        <taxon>Eleutherozoa</taxon>
        <taxon>Asterozoa</taxon>
        <taxon>Asteroidea</taxon>
        <taxon>Valvatacea</taxon>
        <taxon>Valvatida</taxon>
        <taxon>Asterinidae</taxon>
        <taxon>Patiria</taxon>
    </lineage>
</organism>
<feature type="signal peptide" evidence="1">
    <location>
        <begin position="1"/>
        <end position="20"/>
    </location>
</feature>
<protein>
    <recommendedName>
        <fullName evidence="4">Protein sleepless</fullName>
    </recommendedName>
</protein>
<keyword evidence="3" id="KW-1185">Reference proteome</keyword>